<dbReference type="SMART" id="SM00248">
    <property type="entry name" value="ANK"/>
    <property type="match status" value="8"/>
</dbReference>
<protein>
    <submittedName>
        <fullName evidence="1">Ankyrin repeat protein 1</fullName>
    </submittedName>
    <submittedName>
        <fullName evidence="2">Ankyrin_repeat protein 1</fullName>
    </submittedName>
</protein>
<dbReference type="InterPro" id="IPR036770">
    <property type="entry name" value="Ankyrin_rpt-contain_sf"/>
</dbReference>
<dbReference type="PANTHER" id="PTHR24120:SF4">
    <property type="entry name" value="GH07239P"/>
    <property type="match status" value="1"/>
</dbReference>
<name>A0AA86QGE1_9EUKA</name>
<keyword evidence="3" id="KW-1185">Reference proteome</keyword>
<organism evidence="1">
    <name type="scientific">Hexamita inflata</name>
    <dbReference type="NCBI Taxonomy" id="28002"/>
    <lineage>
        <taxon>Eukaryota</taxon>
        <taxon>Metamonada</taxon>
        <taxon>Diplomonadida</taxon>
        <taxon>Hexamitidae</taxon>
        <taxon>Hexamitinae</taxon>
        <taxon>Hexamita</taxon>
    </lineage>
</organism>
<dbReference type="AlphaFoldDB" id="A0AA86QGE1"/>
<evidence type="ECO:0000313" key="2">
    <source>
        <dbReference type="EMBL" id="CAL5985199.1"/>
    </source>
</evidence>
<proteinExistence type="predicted"/>
<reference evidence="2 3" key="2">
    <citation type="submission" date="2024-07" db="EMBL/GenBank/DDBJ databases">
        <authorList>
            <person name="Akdeniz Z."/>
        </authorList>
    </citation>
    <scope>NUCLEOTIDE SEQUENCE [LARGE SCALE GENOMIC DNA]</scope>
</reference>
<accession>A0AA86QGE1</accession>
<dbReference type="EMBL" id="CATOUU010000834">
    <property type="protein sequence ID" value="CAI9952757.1"/>
    <property type="molecule type" value="Genomic_DNA"/>
</dbReference>
<evidence type="ECO:0000313" key="1">
    <source>
        <dbReference type="EMBL" id="CAI9952757.1"/>
    </source>
</evidence>
<dbReference type="EMBL" id="CAXDID020000018">
    <property type="protein sequence ID" value="CAL5985199.1"/>
    <property type="molecule type" value="Genomic_DNA"/>
</dbReference>
<sequence>MHQAALNDDHVTLIRMIETQPELIGQTQNGYTALQLAAVNNKLNAIQVLMKVESGLFAKNGLTSLMLAISKFHKQAAIILSEVECGIVSKTTGETALIIACFTRQPDLIPYLLKEIGIQNFQGTSALMTCVRMDVKEGFELLKSEQGLQDSAGKTALMTAVRHWRDSFYSLQEYRKQDENGHTALMLAVTYKNIPAIKFLLHHEQYMQNKVGESALIMAIKYNQPDCCILLKEEQQIRDFFGLTAVMHAAYDDRASILKTLSDSNNLRSLAPSADLHITQPECLSSIQRLQQRNNFTNATPLMFACYSGALKSVSHLKHQELILDSNNNNALIYSLLNAQQNENVEFAHSITKILKRELQQKTGKTGSTPFNFCLENKLYKIAKEFADFERELSFQQKRIELGFVFDKILFNKSINEDKKRYLVERDDNGLRICDAVGVQLEEYVRIMQDENEQVEMLRRFDF</sequence>
<reference evidence="1" key="1">
    <citation type="submission" date="2023-06" db="EMBL/GenBank/DDBJ databases">
        <authorList>
            <person name="Kurt Z."/>
        </authorList>
    </citation>
    <scope>NUCLEOTIDE SEQUENCE</scope>
</reference>
<dbReference type="Pfam" id="PF12796">
    <property type="entry name" value="Ank_2"/>
    <property type="match status" value="2"/>
</dbReference>
<gene>
    <name evidence="1" type="ORF">HINF_LOCUS40402</name>
    <name evidence="2" type="ORF">HINF_LOCUS8660</name>
</gene>
<dbReference type="Proteomes" id="UP001642409">
    <property type="component" value="Unassembled WGS sequence"/>
</dbReference>
<dbReference type="PANTHER" id="PTHR24120">
    <property type="entry name" value="GH07239P"/>
    <property type="match status" value="1"/>
</dbReference>
<dbReference type="Gene3D" id="1.25.40.20">
    <property type="entry name" value="Ankyrin repeat-containing domain"/>
    <property type="match status" value="3"/>
</dbReference>
<dbReference type="InterPro" id="IPR002110">
    <property type="entry name" value="Ankyrin_rpt"/>
</dbReference>
<evidence type="ECO:0000313" key="3">
    <source>
        <dbReference type="Proteomes" id="UP001642409"/>
    </source>
</evidence>
<dbReference type="SUPFAM" id="SSF48403">
    <property type="entry name" value="Ankyrin repeat"/>
    <property type="match status" value="2"/>
</dbReference>
<comment type="caution">
    <text evidence="1">The sequence shown here is derived from an EMBL/GenBank/DDBJ whole genome shotgun (WGS) entry which is preliminary data.</text>
</comment>